<dbReference type="AlphaFoldDB" id="A0A2T3NMU8"/>
<dbReference type="GO" id="GO:0016810">
    <property type="term" value="F:hydrolase activity, acting on carbon-nitrogen (but not peptide) bonds"/>
    <property type="evidence" value="ECO:0007669"/>
    <property type="project" value="InterPro"/>
</dbReference>
<name>A0A2T3NMU8_9GAMM</name>
<dbReference type="InterPro" id="IPR017625">
    <property type="entry name" value="PuuE"/>
</dbReference>
<dbReference type="CDD" id="cd10977">
    <property type="entry name" value="CE4_PuuE_SpCDA1"/>
    <property type="match status" value="1"/>
</dbReference>
<organism evidence="2 3">
    <name type="scientific">Photobacterium rosenbergii</name>
    <dbReference type="NCBI Taxonomy" id="294936"/>
    <lineage>
        <taxon>Bacteria</taxon>
        <taxon>Pseudomonadati</taxon>
        <taxon>Pseudomonadota</taxon>
        <taxon>Gammaproteobacteria</taxon>
        <taxon>Vibrionales</taxon>
        <taxon>Vibrionaceae</taxon>
        <taxon>Photobacterium</taxon>
    </lineage>
</organism>
<dbReference type="PANTHER" id="PTHR43123:SF1">
    <property type="entry name" value="POLYSACCHARIDE DEACETYLASE-RELATED"/>
    <property type="match status" value="1"/>
</dbReference>
<reference evidence="2 3" key="1">
    <citation type="submission" date="2018-03" db="EMBL/GenBank/DDBJ databases">
        <title>Whole genome sequencing of Histamine producing bacteria.</title>
        <authorList>
            <person name="Butler K."/>
        </authorList>
    </citation>
    <scope>NUCLEOTIDE SEQUENCE [LARGE SCALE GENOMIC DNA]</scope>
    <source>
        <strain evidence="2 3">DSM 19138</strain>
    </source>
</reference>
<sequence length="299" mass="34140">MAGYAGKPPHANWPNNAKLAVQFVLNFEEGGENCILHGDTHSETFLSEIAGAEAYPDRHMSIESLYEYGSRSGVWRIFNEFEKRQLPLTIFAITTALERNPAVTQAIIDNGYDVVCHGLKWIHHQNMPVDEEREHMAQALTRLEDMLGKPVVGWYTGRDSKHTRQLLAEHPSILFDSDYYGDDLPFWASLDTPSGQKPHLVVPYTLDVNDMRFSSPYGFSHGEEFFQYLKDTFDCLYEEGETAPKMMSIGMHCRILGKPGRIQALKKFLDYIGGFDDIWITTRTDIAKHWIANHPADKR</sequence>
<dbReference type="GO" id="GO:0005975">
    <property type="term" value="P:carbohydrate metabolic process"/>
    <property type="evidence" value="ECO:0007669"/>
    <property type="project" value="InterPro"/>
</dbReference>
<dbReference type="InterPro" id="IPR011330">
    <property type="entry name" value="Glyco_hydro/deAcase_b/a-brl"/>
</dbReference>
<dbReference type="PANTHER" id="PTHR43123">
    <property type="entry name" value="POLYSACCHARIDE DEACETYLASE-RELATED"/>
    <property type="match status" value="1"/>
</dbReference>
<proteinExistence type="predicted"/>
<dbReference type="PROSITE" id="PS51677">
    <property type="entry name" value="NODB"/>
    <property type="match status" value="1"/>
</dbReference>
<dbReference type="InterPro" id="IPR002509">
    <property type="entry name" value="NODB_dom"/>
</dbReference>
<evidence type="ECO:0000313" key="2">
    <source>
        <dbReference type="EMBL" id="PSW16831.1"/>
    </source>
</evidence>
<gene>
    <name evidence="2" type="primary">puuE</name>
    <name evidence="2" type="ORF">C9J01_06195</name>
</gene>
<dbReference type="SUPFAM" id="SSF88713">
    <property type="entry name" value="Glycoside hydrolase/deacetylase"/>
    <property type="match status" value="1"/>
</dbReference>
<dbReference type="Pfam" id="PF01522">
    <property type="entry name" value="Polysacc_deac_1"/>
    <property type="match status" value="1"/>
</dbReference>
<evidence type="ECO:0000313" key="3">
    <source>
        <dbReference type="Proteomes" id="UP000241346"/>
    </source>
</evidence>
<evidence type="ECO:0000259" key="1">
    <source>
        <dbReference type="PROSITE" id="PS51677"/>
    </source>
</evidence>
<feature type="domain" description="NodB homology" evidence="1">
    <location>
        <begin position="60"/>
        <end position="281"/>
    </location>
</feature>
<dbReference type="Gene3D" id="3.20.20.370">
    <property type="entry name" value="Glycoside hydrolase/deacetylase"/>
    <property type="match status" value="1"/>
</dbReference>
<dbReference type="EMBL" id="PYMB01000001">
    <property type="protein sequence ID" value="PSW16831.1"/>
    <property type="molecule type" value="Genomic_DNA"/>
</dbReference>
<dbReference type="OrthoDB" id="9787041at2"/>
<dbReference type="NCBIfam" id="TIGR03212">
    <property type="entry name" value="uraD_N-term-dom"/>
    <property type="match status" value="1"/>
</dbReference>
<comment type="caution">
    <text evidence="2">The sequence shown here is derived from an EMBL/GenBank/DDBJ whole genome shotgun (WGS) entry which is preliminary data.</text>
</comment>
<accession>A0A2T3NMU8</accession>
<dbReference type="Proteomes" id="UP000241346">
    <property type="component" value="Unassembled WGS sequence"/>
</dbReference>
<protein>
    <submittedName>
        <fullName evidence="2">Allantoinase PuuE</fullName>
    </submittedName>
</protein>